<accession>A0A9E6MPD4</accession>
<dbReference type="Proteomes" id="UP000671910">
    <property type="component" value="Chromosome"/>
</dbReference>
<keyword evidence="4" id="KW-1185">Reference proteome</keyword>
<gene>
    <name evidence="2" type="ORF">GMI68_04565</name>
    <name evidence="3" type="ORF">J7S26_05940</name>
</gene>
<evidence type="ECO:0000256" key="1">
    <source>
        <dbReference type="SAM" id="Phobius"/>
    </source>
</evidence>
<evidence type="ECO:0000313" key="2">
    <source>
        <dbReference type="EMBL" id="NHM14042.1"/>
    </source>
</evidence>
<proteinExistence type="predicted"/>
<reference evidence="3" key="2">
    <citation type="submission" date="2021-04" db="EMBL/GenBank/DDBJ databases">
        <title>Novel species in family Eggerthellaceae.</title>
        <authorList>
            <person name="Zhang G."/>
        </authorList>
    </citation>
    <scope>NUCLEOTIDE SEQUENCE</scope>
    <source>
        <strain evidence="3">Zg-886</strain>
    </source>
</reference>
<dbReference type="EMBL" id="WPCR01000005">
    <property type="protein sequence ID" value="NHM14042.1"/>
    <property type="molecule type" value="Genomic_DNA"/>
</dbReference>
<protein>
    <recommendedName>
        <fullName evidence="6">TadE-like protein</fullName>
    </recommendedName>
</protein>
<evidence type="ECO:0000313" key="5">
    <source>
        <dbReference type="Proteomes" id="UP000671910"/>
    </source>
</evidence>
<name>A0A9E6MPD4_9ACTN</name>
<sequence>MDRYQRRHHGPVGDVGESGQSTVEFAVVTAAFMAVVAGLAALWHAASDGTFSVHALMAASHSVDLTLPGGIADILLY</sequence>
<dbReference type="EMBL" id="CP072829">
    <property type="protein sequence ID" value="QTU83913.1"/>
    <property type="molecule type" value="Genomic_DNA"/>
</dbReference>
<feature type="transmembrane region" description="Helical" evidence="1">
    <location>
        <begin position="25"/>
        <end position="46"/>
    </location>
</feature>
<organism evidence="3 5">
    <name type="scientific">Xiamenia xianingshaonis</name>
    <dbReference type="NCBI Taxonomy" id="2682776"/>
    <lineage>
        <taxon>Bacteria</taxon>
        <taxon>Bacillati</taxon>
        <taxon>Actinomycetota</taxon>
        <taxon>Coriobacteriia</taxon>
        <taxon>Eggerthellales</taxon>
        <taxon>Eggerthellaceae</taxon>
        <taxon>Xiamenia</taxon>
    </lineage>
</organism>
<evidence type="ECO:0008006" key="6">
    <source>
        <dbReference type="Google" id="ProtNLM"/>
    </source>
</evidence>
<keyword evidence="1" id="KW-1133">Transmembrane helix</keyword>
<keyword evidence="1" id="KW-0812">Transmembrane</keyword>
<reference evidence="2 4" key="1">
    <citation type="submission" date="2019-11" db="EMBL/GenBank/DDBJ databases">
        <title>Eggerthellaceae novel genus isolated from the rectal contents of marmort.</title>
        <authorList>
            <person name="Zhang G."/>
        </authorList>
    </citation>
    <scope>NUCLEOTIDE SEQUENCE [LARGE SCALE GENOMIC DNA]</scope>
    <source>
        <strain evidence="2">Zg-886</strain>
        <strain evidence="4">zg-886</strain>
    </source>
</reference>
<dbReference type="AlphaFoldDB" id="A0A9E6MPD4"/>
<dbReference type="RefSeq" id="WP_165058767.1">
    <property type="nucleotide sequence ID" value="NZ_CP072829.1"/>
</dbReference>
<dbReference type="Proteomes" id="UP000636394">
    <property type="component" value="Unassembled WGS sequence"/>
</dbReference>
<keyword evidence="1" id="KW-0472">Membrane</keyword>
<dbReference type="KEGG" id="ebz:J7S26_05940"/>
<evidence type="ECO:0000313" key="4">
    <source>
        <dbReference type="Proteomes" id="UP000636394"/>
    </source>
</evidence>
<evidence type="ECO:0000313" key="3">
    <source>
        <dbReference type="EMBL" id="QTU83913.1"/>
    </source>
</evidence>